<sequence length="251" mass="25541">MGKLDGRVALVTGGASGIGKAQAVLFEKQGATVVVADRDESGARETAGAIAADGGNALGVALDVTDEDSVAAAVSATMSRYGRIDILSNTAGMFDHFAQTLDTDRKLWDTMLAVNLTGIYTVTNAILPHMIAAGKGVIVNIASGAGLRGGGGGAAYTSTKHAVVGYTRQLSAGYGKQGIRVNAIAPGLIDTPMVASFSQDEDTLAGLRQQPAGRLGKPEDIANAALFLVSDDADFIHAVTLPVDGGLIETL</sequence>
<dbReference type="PANTHER" id="PTHR24321">
    <property type="entry name" value="DEHYDROGENASES, SHORT CHAIN"/>
    <property type="match status" value="1"/>
</dbReference>
<dbReference type="PRINTS" id="PR00080">
    <property type="entry name" value="SDRFAMILY"/>
</dbReference>
<keyword evidence="4" id="KW-1185">Reference proteome</keyword>
<comment type="similarity">
    <text evidence="1">Belongs to the short-chain dehydrogenases/reductases (SDR) family.</text>
</comment>
<evidence type="ECO:0000313" key="3">
    <source>
        <dbReference type="EMBL" id="AWK70386.1"/>
    </source>
</evidence>
<evidence type="ECO:0000256" key="1">
    <source>
        <dbReference type="ARBA" id="ARBA00006484"/>
    </source>
</evidence>
<dbReference type="RefSeq" id="WP_109325711.1">
    <property type="nucleotide sequence ID" value="NZ_CP021354.1"/>
</dbReference>
<dbReference type="Proteomes" id="UP000245711">
    <property type="component" value="Chromosome"/>
</dbReference>
<dbReference type="Pfam" id="PF13561">
    <property type="entry name" value="adh_short_C2"/>
    <property type="match status" value="1"/>
</dbReference>
<evidence type="ECO:0000313" key="4">
    <source>
        <dbReference type="Proteomes" id="UP000245711"/>
    </source>
</evidence>
<dbReference type="InterPro" id="IPR020904">
    <property type="entry name" value="Sc_DH/Rdtase_CS"/>
</dbReference>
<evidence type="ECO:0000256" key="2">
    <source>
        <dbReference type="ARBA" id="ARBA00023002"/>
    </source>
</evidence>
<dbReference type="FunFam" id="3.40.50.720:FF:000084">
    <property type="entry name" value="Short-chain dehydrogenase reductase"/>
    <property type="match status" value="1"/>
</dbReference>
<dbReference type="EMBL" id="CP021354">
    <property type="protein sequence ID" value="AWK70386.1"/>
    <property type="molecule type" value="Genomic_DNA"/>
</dbReference>
<proteinExistence type="inferred from homology"/>
<accession>A0A2S2BP31</accession>
<dbReference type="SUPFAM" id="SSF51735">
    <property type="entry name" value="NAD(P)-binding Rossmann-fold domains"/>
    <property type="match status" value="1"/>
</dbReference>
<dbReference type="NCBIfam" id="NF005559">
    <property type="entry name" value="PRK07231.1"/>
    <property type="match status" value="1"/>
</dbReference>
<dbReference type="NCBIfam" id="NF009466">
    <property type="entry name" value="PRK12826.1-2"/>
    <property type="match status" value="1"/>
</dbReference>
<protein>
    <submittedName>
        <fullName evidence="3">Uncharacterized protein</fullName>
    </submittedName>
</protein>
<dbReference type="InterPro" id="IPR036291">
    <property type="entry name" value="NAD(P)-bd_dom_sf"/>
</dbReference>
<keyword evidence="2" id="KW-0560">Oxidoreductase</keyword>
<dbReference type="AlphaFoldDB" id="A0A2S2BP31"/>
<name>A0A2S2BP31_9NOCA</name>
<dbReference type="CDD" id="cd05233">
    <property type="entry name" value="SDR_c"/>
    <property type="match status" value="1"/>
</dbReference>
<dbReference type="PROSITE" id="PS00061">
    <property type="entry name" value="ADH_SHORT"/>
    <property type="match status" value="1"/>
</dbReference>
<dbReference type="GO" id="GO:0016491">
    <property type="term" value="F:oxidoreductase activity"/>
    <property type="evidence" value="ECO:0007669"/>
    <property type="project" value="UniProtKB-KW"/>
</dbReference>
<gene>
    <name evidence="3" type="ORF">CBI38_01205</name>
</gene>
<organism evidence="3 4">
    <name type="scientific">Rhodococcus oxybenzonivorans</name>
    <dbReference type="NCBI Taxonomy" id="1990687"/>
    <lineage>
        <taxon>Bacteria</taxon>
        <taxon>Bacillati</taxon>
        <taxon>Actinomycetota</taxon>
        <taxon>Actinomycetes</taxon>
        <taxon>Mycobacteriales</taxon>
        <taxon>Nocardiaceae</taxon>
        <taxon>Rhodococcus</taxon>
    </lineage>
</organism>
<dbReference type="InterPro" id="IPR002347">
    <property type="entry name" value="SDR_fam"/>
</dbReference>
<dbReference type="PANTHER" id="PTHR24321:SF8">
    <property type="entry name" value="ESTRADIOL 17-BETA-DEHYDROGENASE 8-RELATED"/>
    <property type="match status" value="1"/>
</dbReference>
<dbReference type="OrthoDB" id="7064009at2"/>
<dbReference type="Gene3D" id="3.40.50.720">
    <property type="entry name" value="NAD(P)-binding Rossmann-like Domain"/>
    <property type="match status" value="1"/>
</dbReference>
<dbReference type="KEGG" id="roz:CBI38_01205"/>
<reference evidence="3 4" key="1">
    <citation type="submission" date="2017-05" db="EMBL/GenBank/DDBJ databases">
        <title>Isolation of Rhodococcus sp. S2-17 biodegrading of BP-3.</title>
        <authorList>
            <person name="Lee Y."/>
            <person name="Kim K.H."/>
            <person name="Chun B.H."/>
            <person name="Jung H.S."/>
            <person name="Jeon C.O."/>
        </authorList>
    </citation>
    <scope>NUCLEOTIDE SEQUENCE [LARGE SCALE GENOMIC DNA]</scope>
    <source>
        <strain evidence="3 4">S2-17</strain>
    </source>
</reference>
<dbReference type="PRINTS" id="PR00081">
    <property type="entry name" value="GDHRDH"/>
</dbReference>